<comment type="caution">
    <text evidence="6">The sequence shown here is derived from an EMBL/GenBank/DDBJ whole genome shotgun (WGS) entry which is preliminary data.</text>
</comment>
<feature type="domain" description="PAC" evidence="3">
    <location>
        <begin position="335"/>
        <end position="388"/>
    </location>
</feature>
<dbReference type="InterPro" id="IPR035965">
    <property type="entry name" value="PAS-like_dom_sf"/>
</dbReference>
<evidence type="ECO:0000313" key="6">
    <source>
        <dbReference type="EMBL" id="RKF20416.1"/>
    </source>
</evidence>
<dbReference type="Pfam" id="PF00563">
    <property type="entry name" value="EAL"/>
    <property type="match status" value="1"/>
</dbReference>
<dbReference type="InterPro" id="IPR052155">
    <property type="entry name" value="Biofilm_reg_signaling"/>
</dbReference>
<dbReference type="Gene3D" id="3.30.450.20">
    <property type="entry name" value="PAS domain"/>
    <property type="match status" value="1"/>
</dbReference>
<dbReference type="PROSITE" id="PS50883">
    <property type="entry name" value="EAL"/>
    <property type="match status" value="1"/>
</dbReference>
<evidence type="ECO:0000256" key="1">
    <source>
        <dbReference type="SAM" id="Phobius"/>
    </source>
</evidence>
<dbReference type="CDD" id="cd01949">
    <property type="entry name" value="GGDEF"/>
    <property type="match status" value="1"/>
</dbReference>
<dbReference type="InterPro" id="IPR000160">
    <property type="entry name" value="GGDEF_dom"/>
</dbReference>
<gene>
    <name evidence="6" type="ORF">DBZ36_08235</name>
</gene>
<feature type="transmembrane region" description="Helical" evidence="1">
    <location>
        <begin position="13"/>
        <end position="31"/>
    </location>
</feature>
<dbReference type="EMBL" id="RAQO01000004">
    <property type="protein sequence ID" value="RKF20416.1"/>
    <property type="molecule type" value="Genomic_DNA"/>
</dbReference>
<dbReference type="InterPro" id="IPR029787">
    <property type="entry name" value="Nucleotide_cyclase"/>
</dbReference>
<keyword evidence="1" id="KW-1133">Transmembrane helix</keyword>
<dbReference type="InterPro" id="IPR043128">
    <property type="entry name" value="Rev_trsase/Diguanyl_cyclase"/>
</dbReference>
<evidence type="ECO:0000313" key="7">
    <source>
        <dbReference type="Proteomes" id="UP000286482"/>
    </source>
</evidence>
<dbReference type="NCBIfam" id="TIGR00229">
    <property type="entry name" value="sensory_box"/>
    <property type="match status" value="1"/>
</dbReference>
<dbReference type="PANTHER" id="PTHR44757">
    <property type="entry name" value="DIGUANYLATE CYCLASE DGCP"/>
    <property type="match status" value="1"/>
</dbReference>
<reference evidence="6 7" key="1">
    <citation type="submission" date="2018-09" db="EMBL/GenBank/DDBJ databases">
        <authorList>
            <person name="Wang Z."/>
        </authorList>
    </citation>
    <scope>NUCLEOTIDE SEQUENCE [LARGE SCALE GENOMIC DNA]</scope>
    <source>
        <strain evidence="6 7">ALS 81</strain>
    </source>
</reference>
<dbReference type="InterPro" id="IPR000014">
    <property type="entry name" value="PAS"/>
</dbReference>
<dbReference type="SMART" id="SM00267">
    <property type="entry name" value="GGDEF"/>
    <property type="match status" value="1"/>
</dbReference>
<dbReference type="SMART" id="SM00091">
    <property type="entry name" value="PAS"/>
    <property type="match status" value="1"/>
</dbReference>
<dbReference type="Proteomes" id="UP000286482">
    <property type="component" value="Unassembled WGS sequence"/>
</dbReference>
<dbReference type="SUPFAM" id="SSF55073">
    <property type="entry name" value="Nucleotide cyclase"/>
    <property type="match status" value="1"/>
</dbReference>
<organism evidence="6 7">
    <name type="scientific">Alginatibacterium sediminis</name>
    <dbReference type="NCBI Taxonomy" id="2164068"/>
    <lineage>
        <taxon>Bacteria</taxon>
        <taxon>Pseudomonadati</taxon>
        <taxon>Pseudomonadota</taxon>
        <taxon>Gammaproteobacteria</taxon>
        <taxon>Alteromonadales</taxon>
        <taxon>Alteromonadaceae</taxon>
        <taxon>Alginatibacterium</taxon>
    </lineage>
</organism>
<dbReference type="SUPFAM" id="SSF141868">
    <property type="entry name" value="EAL domain-like"/>
    <property type="match status" value="1"/>
</dbReference>
<dbReference type="SMART" id="SM00052">
    <property type="entry name" value="EAL"/>
    <property type="match status" value="1"/>
</dbReference>
<feature type="transmembrane region" description="Helical" evidence="1">
    <location>
        <begin position="190"/>
        <end position="209"/>
    </location>
</feature>
<evidence type="ECO:0000259" key="2">
    <source>
        <dbReference type="PROSITE" id="PS50112"/>
    </source>
</evidence>
<dbReference type="Pfam" id="PF00990">
    <property type="entry name" value="GGDEF"/>
    <property type="match status" value="1"/>
</dbReference>
<evidence type="ECO:0000259" key="5">
    <source>
        <dbReference type="PROSITE" id="PS50887"/>
    </source>
</evidence>
<name>A0A420EIM4_9ALTE</name>
<evidence type="ECO:0000259" key="3">
    <source>
        <dbReference type="PROSITE" id="PS50113"/>
    </source>
</evidence>
<dbReference type="AlphaFoldDB" id="A0A420EIM4"/>
<dbReference type="PROSITE" id="PS50887">
    <property type="entry name" value="GGDEF"/>
    <property type="match status" value="1"/>
</dbReference>
<dbReference type="SMART" id="SM00086">
    <property type="entry name" value="PAC"/>
    <property type="match status" value="1"/>
</dbReference>
<feature type="domain" description="EAL" evidence="4">
    <location>
        <begin position="567"/>
        <end position="822"/>
    </location>
</feature>
<feature type="domain" description="GGDEF" evidence="5">
    <location>
        <begin position="420"/>
        <end position="558"/>
    </location>
</feature>
<evidence type="ECO:0000259" key="4">
    <source>
        <dbReference type="PROSITE" id="PS50883"/>
    </source>
</evidence>
<dbReference type="CDD" id="cd01948">
    <property type="entry name" value="EAL"/>
    <property type="match status" value="1"/>
</dbReference>
<dbReference type="PANTHER" id="PTHR44757:SF2">
    <property type="entry name" value="BIOFILM ARCHITECTURE MAINTENANCE PROTEIN MBAA"/>
    <property type="match status" value="1"/>
</dbReference>
<keyword evidence="1" id="KW-0472">Membrane</keyword>
<accession>A0A420EIM4</accession>
<keyword evidence="1" id="KW-0812">Transmembrane</keyword>
<dbReference type="Pfam" id="PF08447">
    <property type="entry name" value="PAS_3"/>
    <property type="match status" value="1"/>
</dbReference>
<dbReference type="CDD" id="cd00130">
    <property type="entry name" value="PAS"/>
    <property type="match status" value="1"/>
</dbReference>
<dbReference type="Gene3D" id="3.30.70.270">
    <property type="match status" value="1"/>
</dbReference>
<dbReference type="Gene3D" id="3.20.20.450">
    <property type="entry name" value="EAL domain"/>
    <property type="match status" value="1"/>
</dbReference>
<protein>
    <submittedName>
        <fullName evidence="6">EAL domain-containing protein</fullName>
    </submittedName>
</protein>
<keyword evidence="7" id="KW-1185">Reference proteome</keyword>
<sequence>MVVSSLRSISLKLLVPAMATLLLVIVAVTMLQMDLKSNQVELISQAKVGIRSQGYILQQSLSDSLSRNQVDIAERSIMLAALDEQVRDIVVLDPQASVLLSNRLIDKHLFASETVTDFDRQAFEATSIQGQEQSSFDAENKRLSLYLPLDMGPRSDSLSPSAKGAIYISYDLSRQWSAIEQGFIQRMGKYIALVFASLLVVVFFVYWVLLRPLSHLLKHSQNKQAPVKLKGQGEIGKLQRVMNNMNSNMLDSFTQLQNSEKRWQFALTGSGDGVFDWDFAKKSVFFSPQWAKMLGFDEGELTNQSKEWESRIHSDDLHKTLASLRAHFKGETESFECMHRMQTKDGRYIWVMVRAMVIERDVNKRPLRMIGTQTNISDIRAAQETIEFQSSHDDITRLANRRKLIENLEQEIENAGRRKTIGVLIYLDLDHFKNVNDLLGHAAGDLLLRLVAHRLRENYRQHETIARLGGDEYAILIPDLGADHRRASLRARKIAENIRNLIRRPFAIKGNDISLNATIGLAMYPNQDSNATEILRQADMALYHGKDAGRGSVCLFSSKMAEDIQQRHKLQQMMRVAITQEDMVAYFQPRYNSQYEMVGAETLVRWYDNELGWISPGRFIPLAEESGLIILLGKFIMRSAFSALKRWQDRGLPKNFTTLSVNVSPNQFHREDFVDSTIDVIRSAGCDPRLIELEITEGVLVDNVKETVEKISRLRALGIRFSVDDFGTGYSSLAYLNQLPINCLKIDKSFVSEVEKGGSECSIITTIISMAENLDLEVIAEGVETEYQLEFLKFRGCTVYQGFYFSEALEPDIFEDRLFARHDQAVSF</sequence>
<feature type="domain" description="PAS" evidence="2">
    <location>
        <begin position="259"/>
        <end position="331"/>
    </location>
</feature>
<dbReference type="SUPFAM" id="SSF55785">
    <property type="entry name" value="PYP-like sensor domain (PAS domain)"/>
    <property type="match status" value="1"/>
</dbReference>
<dbReference type="PROSITE" id="PS50112">
    <property type="entry name" value="PAS"/>
    <property type="match status" value="1"/>
</dbReference>
<dbReference type="InterPro" id="IPR035919">
    <property type="entry name" value="EAL_sf"/>
</dbReference>
<proteinExistence type="predicted"/>
<dbReference type="InterPro" id="IPR001610">
    <property type="entry name" value="PAC"/>
</dbReference>
<dbReference type="InterPro" id="IPR001633">
    <property type="entry name" value="EAL_dom"/>
</dbReference>
<dbReference type="InterPro" id="IPR013655">
    <property type="entry name" value="PAS_fold_3"/>
</dbReference>
<dbReference type="InterPro" id="IPR000700">
    <property type="entry name" value="PAS-assoc_C"/>
</dbReference>
<dbReference type="NCBIfam" id="TIGR00254">
    <property type="entry name" value="GGDEF"/>
    <property type="match status" value="1"/>
</dbReference>
<dbReference type="PROSITE" id="PS50113">
    <property type="entry name" value="PAC"/>
    <property type="match status" value="1"/>
</dbReference>